<reference evidence="1" key="1">
    <citation type="submission" date="2014-11" db="EMBL/GenBank/DDBJ databases">
        <authorList>
            <person name="Amaro Gonzalez C."/>
        </authorList>
    </citation>
    <scope>NUCLEOTIDE SEQUENCE</scope>
</reference>
<name>A0A0E9V361_ANGAN</name>
<dbReference type="EMBL" id="GBXM01036115">
    <property type="protein sequence ID" value="JAH72462.1"/>
    <property type="molecule type" value="Transcribed_RNA"/>
</dbReference>
<reference evidence="1" key="2">
    <citation type="journal article" date="2015" name="Fish Shellfish Immunol.">
        <title>Early steps in the European eel (Anguilla anguilla)-Vibrio vulnificus interaction in the gills: Role of the RtxA13 toxin.</title>
        <authorList>
            <person name="Callol A."/>
            <person name="Pajuelo D."/>
            <person name="Ebbesson L."/>
            <person name="Teles M."/>
            <person name="MacKenzie S."/>
            <person name="Amaro C."/>
        </authorList>
    </citation>
    <scope>NUCLEOTIDE SEQUENCE</scope>
</reference>
<dbReference type="EMBL" id="GBXM01039264">
    <property type="protein sequence ID" value="JAH69313.1"/>
    <property type="molecule type" value="Transcribed_RNA"/>
</dbReference>
<protein>
    <submittedName>
        <fullName evidence="1">Uncharacterized protein</fullName>
    </submittedName>
</protein>
<dbReference type="AlphaFoldDB" id="A0A0E9V361"/>
<evidence type="ECO:0000313" key="1">
    <source>
        <dbReference type="EMBL" id="JAH72462.1"/>
    </source>
</evidence>
<proteinExistence type="predicted"/>
<organism evidence="1">
    <name type="scientific">Anguilla anguilla</name>
    <name type="common">European freshwater eel</name>
    <name type="synonym">Muraena anguilla</name>
    <dbReference type="NCBI Taxonomy" id="7936"/>
    <lineage>
        <taxon>Eukaryota</taxon>
        <taxon>Metazoa</taxon>
        <taxon>Chordata</taxon>
        <taxon>Craniata</taxon>
        <taxon>Vertebrata</taxon>
        <taxon>Euteleostomi</taxon>
        <taxon>Actinopterygii</taxon>
        <taxon>Neopterygii</taxon>
        <taxon>Teleostei</taxon>
        <taxon>Anguilliformes</taxon>
        <taxon>Anguillidae</taxon>
        <taxon>Anguilla</taxon>
    </lineage>
</organism>
<accession>A0A0E9V361</accession>
<sequence length="37" mass="4273">MSQYLGCIHITHYRHVADAFIQSDLPINPIQFMLGKN</sequence>